<comment type="caution">
    <text evidence="2">The sequence shown here is derived from an EMBL/GenBank/DDBJ whole genome shotgun (WGS) entry which is preliminary data.</text>
</comment>
<evidence type="ECO:0000313" key="3">
    <source>
        <dbReference type="Proteomes" id="UP000634134"/>
    </source>
</evidence>
<dbReference type="Gene3D" id="2.120.10.30">
    <property type="entry name" value="TolB, C-terminal domain"/>
    <property type="match status" value="2"/>
</dbReference>
<dbReference type="InterPro" id="IPR022223">
    <property type="entry name" value="DUF3748"/>
</dbReference>
<evidence type="ECO:0000313" key="2">
    <source>
        <dbReference type="EMBL" id="MBE9465402.1"/>
    </source>
</evidence>
<accession>A0ABR9WIQ7</accession>
<feature type="chain" id="PRO_5046426103" evidence="1">
    <location>
        <begin position="22"/>
        <end position="458"/>
    </location>
</feature>
<dbReference type="InterPro" id="IPR011042">
    <property type="entry name" value="6-blade_b-propeller_TolB-like"/>
</dbReference>
<protein>
    <submittedName>
        <fullName evidence="2">DUF3748 domain-containing protein</fullName>
    </submittedName>
</protein>
<reference evidence="3" key="1">
    <citation type="submission" date="2023-07" db="EMBL/GenBank/DDBJ databases">
        <title>Dyadobacter sp. nov 'subterranea' isolated from contaminted grondwater.</title>
        <authorList>
            <person name="Szabo I."/>
            <person name="Al-Omari J."/>
            <person name="Szerdahelyi S.G."/>
            <person name="Rado J."/>
        </authorList>
    </citation>
    <scope>NUCLEOTIDE SEQUENCE [LARGE SCALE GENOMIC DNA]</scope>
    <source>
        <strain evidence="3">UP-52</strain>
    </source>
</reference>
<proteinExistence type="predicted"/>
<organism evidence="2 3">
    <name type="scientific">Dyadobacter subterraneus</name>
    <dbReference type="NCBI Taxonomy" id="2773304"/>
    <lineage>
        <taxon>Bacteria</taxon>
        <taxon>Pseudomonadati</taxon>
        <taxon>Bacteroidota</taxon>
        <taxon>Cytophagia</taxon>
        <taxon>Cytophagales</taxon>
        <taxon>Spirosomataceae</taxon>
        <taxon>Dyadobacter</taxon>
    </lineage>
</organism>
<name>A0ABR9WIQ7_9BACT</name>
<gene>
    <name evidence="2" type="ORF">IEE83_26265</name>
</gene>
<evidence type="ECO:0000256" key="1">
    <source>
        <dbReference type="SAM" id="SignalP"/>
    </source>
</evidence>
<keyword evidence="1" id="KW-0732">Signal</keyword>
<feature type="signal peptide" evidence="1">
    <location>
        <begin position="1"/>
        <end position="21"/>
    </location>
</feature>
<sequence>MSTLLSSAFLTLILLSMSSGQETEEKQITHDLTYNHDLDNNDNFSPDGEWLVYDTRTDDGGIPESARIEKVNVKTGEIKVLFKVENNGIWGPGAGAVSYSPKENSVVFIHGLENSTKENPYQQWRRTGVIIENAKPNVPIYMDARDVTFPYTPGALRGGTHRHEWSGDGQWIGFTYNDAILKALEDVTGSKRNLRTIGVSKKIKAVKVDKNAENVSGEWFSALVVRVVPEPKPGSDEISHAVSDSWVGTNGYRRSDGKTQIARAFLGTVIDKNGKSVPEVFVVDIPDDITKPGEYGPLEGTKTDFPMPPKGTVQRRLTFTADSKYPGCSGVVRSSPDGNSLAFLAKDEKGITQIFLLPPTGGKPQQLTEHESDVSGNLRWHPDGKHVSYVWNGSVMLCRTGNAPFKDRYQTLTKSSKPAPTNIVWAHDGKMFAFNKPVKDENGTGTTLQVFVKTYQPK</sequence>
<dbReference type="SUPFAM" id="SSF82171">
    <property type="entry name" value="DPP6 N-terminal domain-like"/>
    <property type="match status" value="1"/>
</dbReference>
<dbReference type="Proteomes" id="UP000634134">
    <property type="component" value="Unassembled WGS sequence"/>
</dbReference>
<keyword evidence="3" id="KW-1185">Reference proteome</keyword>
<dbReference type="Pfam" id="PF12566">
    <property type="entry name" value="DUF3748"/>
    <property type="match status" value="1"/>
</dbReference>
<dbReference type="EMBL" id="JACYGY010000002">
    <property type="protein sequence ID" value="MBE9465402.1"/>
    <property type="molecule type" value="Genomic_DNA"/>
</dbReference>